<sequence>MRKMAKPFPERARIPMMLAVIGILTALLTAALFHESSDGEEEAERLALYWSRYVSLALGAGVSPQALEVQLRQDAGAYPLPSGFRLTVTDGTGATIAAYSRLEAAPRYAAAKAFVAGGGPAGMVRAETAAGQEPAVWLRSVGAGAAAALLAGPALWVQRRRWRQRLAHWADRAADAAAAARSGSDTAAEHLLPEERRLAGSIAEAGKLVNQLQTARQTMVAEVAHELRTPLSVLRVAMDNALYENRPLPPERLAVLSEQIAAMTRLVQDLQDLSLAENGTLQLDKSWFEPAATAASMAELLEPEANEKGITISLRADYSIRVYADERRIRQLLLNLLGNALRHARSRVELNVASTAGEWAITVRDDGWGIEAEEAEQLFQRYYRKRTYADGSPAPRGIGLGLAVVKGIAEAHGGTASVSSRFGEGAVFMVKLPLFRE</sequence>
<proteinExistence type="predicted"/>
<organism evidence="1 2">
    <name type="scientific">Paenibacillus mesotrionivorans</name>
    <dbReference type="NCBI Taxonomy" id="3160968"/>
    <lineage>
        <taxon>Bacteria</taxon>
        <taxon>Bacillati</taxon>
        <taxon>Bacillota</taxon>
        <taxon>Bacilli</taxon>
        <taxon>Bacillales</taxon>
        <taxon>Paenibacillaceae</taxon>
        <taxon>Paenibacillus</taxon>
    </lineage>
</organism>
<reference evidence="1" key="1">
    <citation type="submission" date="2024-12" db="EMBL/GenBank/DDBJ databases">
        <authorList>
            <person name="Wu N."/>
        </authorList>
    </citation>
    <scope>NUCLEOTIDE SEQUENCE</scope>
    <source>
        <strain evidence="1">P15</strain>
    </source>
</reference>
<dbReference type="Proteomes" id="UP001631969">
    <property type="component" value="Unassembled WGS sequence"/>
</dbReference>
<gene>
    <name evidence="1" type="ORF">ACI1P1_00185</name>
</gene>
<keyword evidence="1" id="KW-0808">Transferase</keyword>
<name>A0ACC7NQ78_9BACL</name>
<comment type="caution">
    <text evidence="1">The sequence shown here is derived from an EMBL/GenBank/DDBJ whole genome shotgun (WGS) entry which is preliminary data.</text>
</comment>
<dbReference type="EMBL" id="JBJURJ010000001">
    <property type="protein sequence ID" value="MFM9326703.1"/>
    <property type="molecule type" value="Genomic_DNA"/>
</dbReference>
<evidence type="ECO:0000313" key="2">
    <source>
        <dbReference type="Proteomes" id="UP001631969"/>
    </source>
</evidence>
<keyword evidence="2" id="KW-1185">Reference proteome</keyword>
<accession>A0ACC7NQ78</accession>
<keyword evidence="1" id="KW-0418">Kinase</keyword>
<protein>
    <submittedName>
        <fullName evidence="1">Sensor histidine kinase</fullName>
    </submittedName>
</protein>
<evidence type="ECO:0000313" key="1">
    <source>
        <dbReference type="EMBL" id="MFM9326703.1"/>
    </source>
</evidence>